<dbReference type="Gene3D" id="3.90.1150.10">
    <property type="entry name" value="Aspartate Aminotransferase, domain 1"/>
    <property type="match status" value="1"/>
</dbReference>
<evidence type="ECO:0000256" key="1">
    <source>
        <dbReference type="ARBA" id="ARBA00001933"/>
    </source>
</evidence>
<evidence type="ECO:0000256" key="2">
    <source>
        <dbReference type="ARBA" id="ARBA00008954"/>
    </source>
</evidence>
<dbReference type="Pfam" id="PF00202">
    <property type="entry name" value="Aminotran_3"/>
    <property type="match status" value="1"/>
</dbReference>
<evidence type="ECO:0000256" key="3">
    <source>
        <dbReference type="ARBA" id="ARBA00022576"/>
    </source>
</evidence>
<dbReference type="CDD" id="cd00610">
    <property type="entry name" value="OAT_like"/>
    <property type="match status" value="1"/>
</dbReference>
<accession>A0A2A4XIS1</accession>
<dbReference type="InterPro" id="IPR015421">
    <property type="entry name" value="PyrdxlP-dep_Trfase_major"/>
</dbReference>
<dbReference type="EMBL" id="NVUL01000001">
    <property type="protein sequence ID" value="PCI82406.1"/>
    <property type="molecule type" value="Genomic_DNA"/>
</dbReference>
<dbReference type="Proteomes" id="UP000218767">
    <property type="component" value="Unassembled WGS sequence"/>
</dbReference>
<dbReference type="InterPro" id="IPR049704">
    <property type="entry name" value="Aminotrans_3_PPA_site"/>
</dbReference>
<dbReference type="InterPro" id="IPR015424">
    <property type="entry name" value="PyrdxlP-dep_Trfase"/>
</dbReference>
<evidence type="ECO:0000256" key="5">
    <source>
        <dbReference type="ARBA" id="ARBA00022898"/>
    </source>
</evidence>
<evidence type="ECO:0000313" key="7">
    <source>
        <dbReference type="EMBL" id="PCI82406.1"/>
    </source>
</evidence>
<keyword evidence="5 6" id="KW-0663">Pyridoxal phosphate</keyword>
<gene>
    <name evidence="7" type="ORF">COB20_00015</name>
</gene>
<keyword evidence="3 7" id="KW-0032">Aminotransferase</keyword>
<sequence>MHNDTHILHRQTQSKLPVASYGDGPYVVDSNGKRYLDACGGAAVSCLGYSHPRVTQAIKDQLDKLAFAHSAFFTSEPAEQLADFLVQRAPEGIEHVYFVSGGSEAIESALKLARQYHLEKGEPQRRTFIARRQSYHGNTLGALAVGGNKARREAYGPLLMDIEHISPCYQYRNQGADESVEDYGLRAANELDSRLQQIGAENVIAFVAETVGGATAGVLVPTPGYWKRIREICDKHGILLILDEVMCGMGRTGSLFACEQEALRPDIVAVAKALGAGYQPIGAMLCSHDIFEAVRTGSGSFKHGHTYLSHSTACAAALAVQESIEEENLLQNVCEKGEELQQALNQRFSNHPAIGDIRGRGLFWGIELVSNKKTKQPFSPDLKIDQLIKHHAMEQCLMCYPGSGTVDGLRGNHILLAPPFIISSDQVREIVEKLAKAIDGAFTELGLKESISR</sequence>
<dbReference type="PANTHER" id="PTHR43094">
    <property type="entry name" value="AMINOTRANSFERASE"/>
    <property type="match status" value="1"/>
</dbReference>
<dbReference type="FunFam" id="3.40.640.10:FF:000014">
    <property type="entry name" value="Adenosylmethionine-8-amino-7-oxononanoate aminotransferase, probable"/>
    <property type="match status" value="1"/>
</dbReference>
<comment type="cofactor">
    <cofactor evidence="1">
        <name>pyridoxal 5'-phosphate</name>
        <dbReference type="ChEBI" id="CHEBI:597326"/>
    </cofactor>
</comment>
<evidence type="ECO:0000313" key="8">
    <source>
        <dbReference type="Proteomes" id="UP000218767"/>
    </source>
</evidence>
<evidence type="ECO:0000256" key="4">
    <source>
        <dbReference type="ARBA" id="ARBA00022679"/>
    </source>
</evidence>
<dbReference type="NCBIfam" id="NF005685">
    <property type="entry name" value="PRK07483.1"/>
    <property type="match status" value="1"/>
</dbReference>
<reference evidence="8" key="1">
    <citation type="submission" date="2017-08" db="EMBL/GenBank/DDBJ databases">
        <title>A dynamic microbial community with high functional redundancy inhabits the cold, oxic subseafloor aquifer.</title>
        <authorList>
            <person name="Tully B.J."/>
            <person name="Wheat C.G."/>
            <person name="Glazer B.T."/>
            <person name="Huber J.A."/>
        </authorList>
    </citation>
    <scope>NUCLEOTIDE SEQUENCE [LARGE SCALE GENOMIC DNA]</scope>
</reference>
<dbReference type="InterPro" id="IPR015422">
    <property type="entry name" value="PyrdxlP-dep_Trfase_small"/>
</dbReference>
<dbReference type="SUPFAM" id="SSF53383">
    <property type="entry name" value="PLP-dependent transferases"/>
    <property type="match status" value="1"/>
</dbReference>
<dbReference type="GO" id="GO:0005829">
    <property type="term" value="C:cytosol"/>
    <property type="evidence" value="ECO:0007669"/>
    <property type="project" value="TreeGrafter"/>
</dbReference>
<evidence type="ECO:0000256" key="6">
    <source>
        <dbReference type="RuleBase" id="RU003560"/>
    </source>
</evidence>
<protein>
    <submittedName>
        <fullName evidence="7">Aspartate aminotransferase family protein</fullName>
    </submittedName>
</protein>
<comment type="caution">
    <text evidence="7">The sequence shown here is derived from an EMBL/GenBank/DDBJ whole genome shotgun (WGS) entry which is preliminary data.</text>
</comment>
<dbReference type="Gene3D" id="3.40.640.10">
    <property type="entry name" value="Type I PLP-dependent aspartate aminotransferase-like (Major domain)"/>
    <property type="match status" value="1"/>
</dbReference>
<dbReference type="PANTHER" id="PTHR43094:SF1">
    <property type="entry name" value="AMINOTRANSFERASE CLASS-III"/>
    <property type="match status" value="1"/>
</dbReference>
<dbReference type="GO" id="GO:0030170">
    <property type="term" value="F:pyridoxal phosphate binding"/>
    <property type="evidence" value="ECO:0007669"/>
    <property type="project" value="InterPro"/>
</dbReference>
<proteinExistence type="inferred from homology"/>
<dbReference type="GO" id="GO:0008483">
    <property type="term" value="F:transaminase activity"/>
    <property type="evidence" value="ECO:0007669"/>
    <property type="project" value="UniProtKB-KW"/>
</dbReference>
<name>A0A2A4XIS1_9GAMM</name>
<dbReference type="AlphaFoldDB" id="A0A2A4XIS1"/>
<dbReference type="PROSITE" id="PS00600">
    <property type="entry name" value="AA_TRANSFER_CLASS_3"/>
    <property type="match status" value="1"/>
</dbReference>
<organism evidence="7 8">
    <name type="scientific">SAR86 cluster bacterium</name>
    <dbReference type="NCBI Taxonomy" id="2030880"/>
    <lineage>
        <taxon>Bacteria</taxon>
        <taxon>Pseudomonadati</taxon>
        <taxon>Pseudomonadota</taxon>
        <taxon>Gammaproteobacteria</taxon>
        <taxon>SAR86 cluster</taxon>
    </lineage>
</organism>
<keyword evidence="4 7" id="KW-0808">Transferase</keyword>
<dbReference type="InterPro" id="IPR005814">
    <property type="entry name" value="Aminotrans_3"/>
</dbReference>
<comment type="similarity">
    <text evidence="2 6">Belongs to the class-III pyridoxal-phosphate-dependent aminotransferase family.</text>
</comment>